<accession>A0A0D6PKB0</accession>
<gene>
    <name evidence="1" type="ORF">Aam_107_006</name>
</gene>
<reference evidence="1 2" key="1">
    <citation type="submission" date="2012-11" db="EMBL/GenBank/DDBJ databases">
        <title>Whole genome sequence of Acidocella aminolytica 101 = DSM 11237.</title>
        <authorList>
            <person name="Azuma Y."/>
            <person name="Higashiura N."/>
            <person name="Hirakawa H."/>
            <person name="Matsushita K."/>
        </authorList>
    </citation>
    <scope>NUCLEOTIDE SEQUENCE [LARGE SCALE GENOMIC DNA]</scope>
    <source>
        <strain evidence="2">101 / DSM 11237</strain>
    </source>
</reference>
<protein>
    <submittedName>
        <fullName evidence="1">Uncharacterized protein</fullName>
    </submittedName>
</protein>
<name>A0A0D6PKB0_9PROT</name>
<dbReference type="EMBL" id="BANC01000105">
    <property type="protein sequence ID" value="GAN81628.1"/>
    <property type="molecule type" value="Genomic_DNA"/>
</dbReference>
<organism evidence="1 2">
    <name type="scientific">Acidocella aminolytica 101 = DSM 11237</name>
    <dbReference type="NCBI Taxonomy" id="1120923"/>
    <lineage>
        <taxon>Bacteria</taxon>
        <taxon>Pseudomonadati</taxon>
        <taxon>Pseudomonadota</taxon>
        <taxon>Alphaproteobacteria</taxon>
        <taxon>Acetobacterales</taxon>
        <taxon>Acidocellaceae</taxon>
        <taxon>Acidocella</taxon>
    </lineage>
</organism>
<comment type="caution">
    <text evidence="1">The sequence shown here is derived from an EMBL/GenBank/DDBJ whole genome shotgun (WGS) entry which is preliminary data.</text>
</comment>
<sequence length="179" mass="19776">MGEAIFSGNVTMLVTKDRKKAGKTVSAGFPRLNTELGMMRLFGTEDIDRQGLVSGWAEPEDAHVWNNGPVAALSIAMNIPDEPCRLVVEGEPFVSSRQPMQEITLYGNGIWLGFWRLRNAEPSVMEALVEPETFFRRGEEGVLNLAWYIPTSVRPSDIGVSGDGRELGFVFRTLVVKSS</sequence>
<dbReference type="STRING" id="1120923.SAMN02746095_03776"/>
<evidence type="ECO:0000313" key="1">
    <source>
        <dbReference type="EMBL" id="GAN81628.1"/>
    </source>
</evidence>
<dbReference type="RefSeq" id="WP_048880017.1">
    <property type="nucleotide sequence ID" value="NZ_BAPR01000191.1"/>
</dbReference>
<dbReference type="Proteomes" id="UP000032668">
    <property type="component" value="Unassembled WGS sequence"/>
</dbReference>
<keyword evidence="2" id="KW-1185">Reference proteome</keyword>
<proteinExistence type="predicted"/>
<evidence type="ECO:0000313" key="2">
    <source>
        <dbReference type="Proteomes" id="UP000032668"/>
    </source>
</evidence>
<dbReference type="AlphaFoldDB" id="A0A0D6PKB0"/>